<comment type="subunit">
    <text evidence="11">Homodimer.</text>
</comment>
<keyword evidence="5 11" id="KW-0378">Hydrolase</keyword>
<keyword evidence="7 11" id="KW-0560">Oxidoreductase</keyword>
<evidence type="ECO:0000256" key="5">
    <source>
        <dbReference type="ARBA" id="ARBA00022801"/>
    </source>
</evidence>
<evidence type="ECO:0000256" key="7">
    <source>
        <dbReference type="ARBA" id="ARBA00023002"/>
    </source>
</evidence>
<keyword evidence="9 11" id="KW-0486">Methionine biosynthesis</keyword>
<comment type="caution">
    <text evidence="14">The sequence shown here is derived from an EMBL/GenBank/DDBJ whole genome shotgun (WGS) entry which is preliminary data.</text>
</comment>
<comment type="catalytic activity">
    <reaction evidence="11">
        <text>(6R)-5,10-methylene-5,6,7,8-tetrahydrofolate + NADP(+) = (6R)-5,10-methenyltetrahydrofolate + NADPH</text>
        <dbReference type="Rhea" id="RHEA:22812"/>
        <dbReference type="ChEBI" id="CHEBI:15636"/>
        <dbReference type="ChEBI" id="CHEBI:57455"/>
        <dbReference type="ChEBI" id="CHEBI:57783"/>
        <dbReference type="ChEBI" id="CHEBI:58349"/>
        <dbReference type="EC" id="1.5.1.5"/>
    </reaction>
</comment>
<dbReference type="InterPro" id="IPR020631">
    <property type="entry name" value="THF_DH/CycHdrlase_NAD-bd_dom"/>
</dbReference>
<dbReference type="Proteomes" id="UP000640335">
    <property type="component" value="Unassembled WGS sequence"/>
</dbReference>
<dbReference type="InterPro" id="IPR020867">
    <property type="entry name" value="THF_DH/CycHdrlase_CS"/>
</dbReference>
<dbReference type="SUPFAM" id="SSF53223">
    <property type="entry name" value="Aminoacid dehydrogenase-like, N-terminal domain"/>
    <property type="match status" value="1"/>
</dbReference>
<feature type="domain" description="Tetrahydrofolate dehydrogenase/cyclohydrolase catalytic" evidence="12">
    <location>
        <begin position="5"/>
        <end position="120"/>
    </location>
</feature>
<dbReference type="RefSeq" id="WP_191749150.1">
    <property type="nucleotide sequence ID" value="NZ_JACSQZ010000012.1"/>
</dbReference>
<dbReference type="NCBIfam" id="NF010769">
    <property type="entry name" value="PRK14172.1"/>
    <property type="match status" value="1"/>
</dbReference>
<comment type="caution">
    <text evidence="11">Lacks conserved residue(s) required for the propagation of feature annotation.</text>
</comment>
<keyword evidence="4 11" id="KW-0658">Purine biosynthesis</keyword>
<dbReference type="CDD" id="cd01080">
    <property type="entry name" value="NAD_bind_m-THF_DH_Cyclohyd"/>
    <property type="match status" value="1"/>
</dbReference>
<protein>
    <recommendedName>
        <fullName evidence="11">Bifunctional protein FolD</fullName>
    </recommendedName>
    <domain>
        <recommendedName>
            <fullName evidence="11">Methylenetetrahydrofolate dehydrogenase</fullName>
            <ecNumber evidence="11">1.5.1.5</ecNumber>
        </recommendedName>
    </domain>
    <domain>
        <recommendedName>
            <fullName evidence="11">Methenyltetrahydrofolate cyclohydrolase</fullName>
            <ecNumber evidence="11">3.5.4.9</ecNumber>
        </recommendedName>
    </domain>
</protein>
<dbReference type="HAMAP" id="MF_01576">
    <property type="entry name" value="THF_DHG_CYH"/>
    <property type="match status" value="1"/>
</dbReference>
<evidence type="ECO:0000256" key="3">
    <source>
        <dbReference type="ARBA" id="ARBA00022605"/>
    </source>
</evidence>
<dbReference type="PANTHER" id="PTHR48099:SF5">
    <property type="entry name" value="C-1-TETRAHYDROFOLATE SYNTHASE, CYTOPLASMIC"/>
    <property type="match status" value="1"/>
</dbReference>
<feature type="binding site" evidence="11">
    <location>
        <begin position="165"/>
        <end position="167"/>
    </location>
    <ligand>
        <name>NADP(+)</name>
        <dbReference type="ChEBI" id="CHEBI:58349"/>
    </ligand>
</feature>
<dbReference type="EMBL" id="JACSQZ010000012">
    <property type="protein sequence ID" value="MBD7914489.1"/>
    <property type="molecule type" value="Genomic_DNA"/>
</dbReference>
<dbReference type="EC" id="1.5.1.5" evidence="11"/>
<comment type="catalytic activity">
    <reaction evidence="11">
        <text>(6R)-5,10-methenyltetrahydrofolate + H2O = (6R)-10-formyltetrahydrofolate + H(+)</text>
        <dbReference type="Rhea" id="RHEA:23700"/>
        <dbReference type="ChEBI" id="CHEBI:15377"/>
        <dbReference type="ChEBI" id="CHEBI:15378"/>
        <dbReference type="ChEBI" id="CHEBI:57455"/>
        <dbReference type="ChEBI" id="CHEBI:195366"/>
        <dbReference type="EC" id="3.5.4.9"/>
    </reaction>
</comment>
<name>A0ABR8Q264_9CLOT</name>
<dbReference type="PANTHER" id="PTHR48099">
    <property type="entry name" value="C-1-TETRAHYDROFOLATE SYNTHASE, CYTOPLASMIC-RELATED"/>
    <property type="match status" value="1"/>
</dbReference>
<keyword evidence="8 11" id="KW-0368">Histidine biosynthesis</keyword>
<keyword evidence="15" id="KW-1185">Reference proteome</keyword>
<evidence type="ECO:0000256" key="11">
    <source>
        <dbReference type="HAMAP-Rule" id="MF_01576"/>
    </source>
</evidence>
<comment type="similarity">
    <text evidence="11">Belongs to the tetrahydrofolate dehydrogenase/cyclohydrolase family.</text>
</comment>
<reference evidence="14 15" key="1">
    <citation type="submission" date="2020-08" db="EMBL/GenBank/DDBJ databases">
        <title>A Genomic Blueprint of the Chicken Gut Microbiome.</title>
        <authorList>
            <person name="Gilroy R."/>
            <person name="Ravi A."/>
            <person name="Getino M."/>
            <person name="Pursley I."/>
            <person name="Horton D.L."/>
            <person name="Alikhan N.-F."/>
            <person name="Baker D."/>
            <person name="Gharbi K."/>
            <person name="Hall N."/>
            <person name="Watson M."/>
            <person name="Adriaenssens E.M."/>
            <person name="Foster-Nyarko E."/>
            <person name="Jarju S."/>
            <person name="Secka A."/>
            <person name="Antonio M."/>
            <person name="Oren A."/>
            <person name="Chaudhuri R."/>
            <person name="La Ragione R.M."/>
            <person name="Hildebrand F."/>
            <person name="Pallen M.J."/>
        </authorList>
    </citation>
    <scope>NUCLEOTIDE SEQUENCE [LARGE SCALE GENOMIC DNA]</scope>
    <source>
        <strain evidence="14 15">Sa3CUN1</strain>
    </source>
</reference>
<dbReference type="Gene3D" id="3.40.50.10860">
    <property type="entry name" value="Leucine Dehydrogenase, chain A, domain 1"/>
    <property type="match status" value="1"/>
</dbReference>
<dbReference type="InterPro" id="IPR036291">
    <property type="entry name" value="NAD(P)-bd_dom_sf"/>
</dbReference>
<dbReference type="PROSITE" id="PS00766">
    <property type="entry name" value="THF_DHG_CYH_1"/>
    <property type="match status" value="1"/>
</dbReference>
<evidence type="ECO:0000256" key="2">
    <source>
        <dbReference type="ARBA" id="ARBA00022563"/>
    </source>
</evidence>
<dbReference type="InterPro" id="IPR046346">
    <property type="entry name" value="Aminoacid_DH-like_N_sf"/>
</dbReference>
<dbReference type="InterPro" id="IPR020630">
    <property type="entry name" value="THF_DH/CycHdrlase_cat_dom"/>
</dbReference>
<dbReference type="Gene3D" id="3.40.50.720">
    <property type="entry name" value="NAD(P)-binding Rossmann-like Domain"/>
    <property type="match status" value="1"/>
</dbReference>
<dbReference type="PRINTS" id="PR00085">
    <property type="entry name" value="THFDHDRGNASE"/>
</dbReference>
<dbReference type="Pfam" id="PF02882">
    <property type="entry name" value="THF_DHG_CYH_C"/>
    <property type="match status" value="1"/>
</dbReference>
<keyword evidence="2 11" id="KW-0554">One-carbon metabolism</keyword>
<sequence>MGKIIDGKKVAQDIKFEIKNFIDKRKQQGLRLPKIVSILVGNDEGSIYYINSQEKVATSLGVEFNKLLLDKDIKEEDLIEKIKKLNNDNNVDGIIIQLPLPSKLNEKRIINTILPSKDIDCLTFINQGKLYCGDKVFLPCTPNSVITLLEKYNVELEGKNVVVIGRSNIVGKPVAQLLVNKNATVTICHSKTKNLKEICKRADILVVAIGKAKFIDKEYVNENSIILDVGTSSLDGKITGDVDLENIINEISMITPVPGGVGALTTTLLIKNSCEALEYNENENFNS</sequence>
<feature type="domain" description="Tetrahydrofolate dehydrogenase/cyclohydrolase NAD(P)-binding" evidence="13">
    <location>
        <begin position="139"/>
        <end position="279"/>
    </location>
</feature>
<comment type="function">
    <text evidence="11">Catalyzes the oxidation of 5,10-methylenetetrahydrofolate to 5,10-methenyltetrahydrofolate and then the hydrolysis of 5,10-methenyltetrahydrofolate to 10-formyltetrahydrofolate.</text>
</comment>
<evidence type="ECO:0000256" key="4">
    <source>
        <dbReference type="ARBA" id="ARBA00022755"/>
    </source>
</evidence>
<evidence type="ECO:0000259" key="12">
    <source>
        <dbReference type="Pfam" id="PF00763"/>
    </source>
</evidence>
<dbReference type="InterPro" id="IPR000672">
    <property type="entry name" value="THF_DH/CycHdrlase"/>
</dbReference>
<feature type="binding site" evidence="11">
    <location>
        <position position="231"/>
    </location>
    <ligand>
        <name>NADP(+)</name>
        <dbReference type="ChEBI" id="CHEBI:58349"/>
    </ligand>
</feature>
<keyword evidence="6 11" id="KW-0521">NADP</keyword>
<keyword evidence="3 11" id="KW-0028">Amino-acid biosynthesis</keyword>
<organism evidence="14 15">
    <name type="scientific">Clostridium gallinarum</name>
    <dbReference type="NCBI Taxonomy" id="2762246"/>
    <lineage>
        <taxon>Bacteria</taxon>
        <taxon>Bacillati</taxon>
        <taxon>Bacillota</taxon>
        <taxon>Clostridia</taxon>
        <taxon>Eubacteriales</taxon>
        <taxon>Clostridiaceae</taxon>
        <taxon>Clostridium</taxon>
    </lineage>
</organism>
<comment type="pathway">
    <text evidence="1 11">One-carbon metabolism; tetrahydrofolate interconversion.</text>
</comment>
<evidence type="ECO:0000259" key="13">
    <source>
        <dbReference type="Pfam" id="PF02882"/>
    </source>
</evidence>
<evidence type="ECO:0000313" key="14">
    <source>
        <dbReference type="EMBL" id="MBD7914489.1"/>
    </source>
</evidence>
<dbReference type="SUPFAM" id="SSF51735">
    <property type="entry name" value="NAD(P)-binding Rossmann-fold domains"/>
    <property type="match status" value="1"/>
</dbReference>
<evidence type="ECO:0000256" key="6">
    <source>
        <dbReference type="ARBA" id="ARBA00022857"/>
    </source>
</evidence>
<evidence type="ECO:0000256" key="9">
    <source>
        <dbReference type="ARBA" id="ARBA00023167"/>
    </source>
</evidence>
<dbReference type="EC" id="3.5.4.9" evidence="11"/>
<evidence type="ECO:0000256" key="8">
    <source>
        <dbReference type="ARBA" id="ARBA00023102"/>
    </source>
</evidence>
<accession>A0ABR8Q264</accession>
<gene>
    <name evidence="11" type="primary">folD</name>
    <name evidence="14" type="ORF">H9660_04965</name>
</gene>
<dbReference type="Pfam" id="PF00763">
    <property type="entry name" value="THF_DHG_CYH"/>
    <property type="match status" value="1"/>
</dbReference>
<evidence type="ECO:0000256" key="1">
    <source>
        <dbReference type="ARBA" id="ARBA00004777"/>
    </source>
</evidence>
<keyword evidence="10 11" id="KW-0511">Multifunctional enzyme</keyword>
<evidence type="ECO:0000256" key="10">
    <source>
        <dbReference type="ARBA" id="ARBA00023268"/>
    </source>
</evidence>
<evidence type="ECO:0000313" key="15">
    <source>
        <dbReference type="Proteomes" id="UP000640335"/>
    </source>
</evidence>
<proteinExistence type="inferred from homology"/>